<evidence type="ECO:0000256" key="1">
    <source>
        <dbReference type="ARBA" id="ARBA00004651"/>
    </source>
</evidence>
<sequence length="305" mass="32226">MAESRAIGGTAAVGALRTGTRQQRATGVRGFARRLRKARFAMPALAIIVLLILAALLAPIISPFDPAKQNFSDALSGPSTKHPFGADNLGRDIFTRVVYGARVSLQVGLIAVGISLIVGTTLGLIAGYNGSTFLDTLIMRCMDALLAFPTLVLALAITAALGPSLRNVMIAVGIVGIPSYARLVRGQVLSVAKREYIEAARVVGVPTPRIIWRHILPNVTAPLIVQASLGVAFAILSEASLSFLGLGVQPPTPSWGGMLSFGKDWLDRAAWMAIAPGSAIFITVLAFNFLGDGIRDALDPRLQHR</sequence>
<dbReference type="GO" id="GO:0055085">
    <property type="term" value="P:transmembrane transport"/>
    <property type="evidence" value="ECO:0007669"/>
    <property type="project" value="InterPro"/>
</dbReference>
<keyword evidence="5 7" id="KW-1133">Transmembrane helix</keyword>
<feature type="transmembrane region" description="Helical" evidence="7">
    <location>
        <begin position="137"/>
        <end position="161"/>
    </location>
</feature>
<evidence type="ECO:0000256" key="2">
    <source>
        <dbReference type="ARBA" id="ARBA00022448"/>
    </source>
</evidence>
<dbReference type="InterPro" id="IPR050366">
    <property type="entry name" value="BP-dependent_transpt_permease"/>
</dbReference>
<evidence type="ECO:0000259" key="8">
    <source>
        <dbReference type="PROSITE" id="PS50928"/>
    </source>
</evidence>
<evidence type="ECO:0000256" key="5">
    <source>
        <dbReference type="ARBA" id="ARBA00022989"/>
    </source>
</evidence>
<name>A0A6J4VN79_9BACT</name>
<feature type="transmembrane region" description="Helical" evidence="7">
    <location>
        <begin position="269"/>
        <end position="291"/>
    </location>
</feature>
<comment type="subcellular location">
    <subcellularLocation>
        <location evidence="1 7">Cell membrane</location>
        <topology evidence="1 7">Multi-pass membrane protein</topology>
    </subcellularLocation>
</comment>
<dbReference type="InterPro" id="IPR025966">
    <property type="entry name" value="OppC_N"/>
</dbReference>
<dbReference type="GO" id="GO:0005886">
    <property type="term" value="C:plasma membrane"/>
    <property type="evidence" value="ECO:0007669"/>
    <property type="project" value="UniProtKB-SubCell"/>
</dbReference>
<dbReference type="PANTHER" id="PTHR43386">
    <property type="entry name" value="OLIGOPEPTIDE TRANSPORT SYSTEM PERMEASE PROTEIN APPC"/>
    <property type="match status" value="1"/>
</dbReference>
<dbReference type="EMBL" id="CADCWN010000280">
    <property type="protein sequence ID" value="CAA9584205.1"/>
    <property type="molecule type" value="Genomic_DNA"/>
</dbReference>
<dbReference type="PANTHER" id="PTHR43386:SF1">
    <property type="entry name" value="D,D-DIPEPTIDE TRANSPORT SYSTEM PERMEASE PROTEIN DDPC-RELATED"/>
    <property type="match status" value="1"/>
</dbReference>
<comment type="similarity">
    <text evidence="7">Belongs to the binding-protein-dependent transport system permease family.</text>
</comment>
<dbReference type="AlphaFoldDB" id="A0A6J4VN79"/>
<accession>A0A6J4VN79</accession>
<feature type="transmembrane region" description="Helical" evidence="7">
    <location>
        <begin position="167"/>
        <end position="184"/>
    </location>
</feature>
<organism evidence="9">
    <name type="scientific">uncultured Thermomicrobiales bacterium</name>
    <dbReference type="NCBI Taxonomy" id="1645740"/>
    <lineage>
        <taxon>Bacteria</taxon>
        <taxon>Pseudomonadati</taxon>
        <taxon>Thermomicrobiota</taxon>
        <taxon>Thermomicrobia</taxon>
        <taxon>Thermomicrobiales</taxon>
        <taxon>environmental samples</taxon>
    </lineage>
</organism>
<keyword evidence="3" id="KW-1003">Cell membrane</keyword>
<evidence type="ECO:0000256" key="6">
    <source>
        <dbReference type="ARBA" id="ARBA00023136"/>
    </source>
</evidence>
<evidence type="ECO:0000313" key="9">
    <source>
        <dbReference type="EMBL" id="CAA9584205.1"/>
    </source>
</evidence>
<dbReference type="InterPro" id="IPR000515">
    <property type="entry name" value="MetI-like"/>
</dbReference>
<feature type="domain" description="ABC transmembrane type-1" evidence="8">
    <location>
        <begin position="101"/>
        <end position="291"/>
    </location>
</feature>
<reference evidence="9" key="1">
    <citation type="submission" date="2020-02" db="EMBL/GenBank/DDBJ databases">
        <authorList>
            <person name="Meier V. D."/>
        </authorList>
    </citation>
    <scope>NUCLEOTIDE SEQUENCE</scope>
    <source>
        <strain evidence="9">AVDCRST_MAG18</strain>
    </source>
</reference>
<protein>
    <submittedName>
        <fullName evidence="9">Dipeptide transport system permease protein DppC</fullName>
    </submittedName>
</protein>
<gene>
    <name evidence="9" type="ORF">AVDCRST_MAG18-3584</name>
</gene>
<dbReference type="InterPro" id="IPR035906">
    <property type="entry name" value="MetI-like_sf"/>
</dbReference>
<feature type="transmembrane region" description="Helical" evidence="7">
    <location>
        <begin position="223"/>
        <end position="249"/>
    </location>
</feature>
<feature type="transmembrane region" description="Helical" evidence="7">
    <location>
        <begin position="40"/>
        <end position="61"/>
    </location>
</feature>
<dbReference type="Pfam" id="PF00528">
    <property type="entry name" value="BPD_transp_1"/>
    <property type="match status" value="1"/>
</dbReference>
<keyword evidence="2 7" id="KW-0813">Transport</keyword>
<dbReference type="SUPFAM" id="SSF161098">
    <property type="entry name" value="MetI-like"/>
    <property type="match status" value="1"/>
</dbReference>
<evidence type="ECO:0000256" key="7">
    <source>
        <dbReference type="RuleBase" id="RU363032"/>
    </source>
</evidence>
<proteinExistence type="inferred from homology"/>
<dbReference type="CDD" id="cd06261">
    <property type="entry name" value="TM_PBP2"/>
    <property type="match status" value="1"/>
</dbReference>
<dbReference type="Gene3D" id="1.10.3720.10">
    <property type="entry name" value="MetI-like"/>
    <property type="match status" value="1"/>
</dbReference>
<dbReference type="PROSITE" id="PS50928">
    <property type="entry name" value="ABC_TM1"/>
    <property type="match status" value="1"/>
</dbReference>
<dbReference type="Pfam" id="PF12911">
    <property type="entry name" value="OppC_N"/>
    <property type="match status" value="1"/>
</dbReference>
<keyword evidence="6 7" id="KW-0472">Membrane</keyword>
<keyword evidence="4 7" id="KW-0812">Transmembrane</keyword>
<evidence type="ECO:0000256" key="4">
    <source>
        <dbReference type="ARBA" id="ARBA00022692"/>
    </source>
</evidence>
<feature type="transmembrane region" description="Helical" evidence="7">
    <location>
        <begin position="103"/>
        <end position="125"/>
    </location>
</feature>
<evidence type="ECO:0000256" key="3">
    <source>
        <dbReference type="ARBA" id="ARBA00022475"/>
    </source>
</evidence>